<gene>
    <name evidence="2" type="ORF">O7A60_26650</name>
</gene>
<comment type="caution">
    <text evidence="2">The sequence shown here is derived from an EMBL/GenBank/DDBJ whole genome shotgun (WGS) entry which is preliminary data.</text>
</comment>
<proteinExistence type="predicted"/>
<dbReference type="EMBL" id="JAPYKS010000026">
    <property type="protein sequence ID" value="MEI9412306.1"/>
    <property type="molecule type" value="Genomic_DNA"/>
</dbReference>
<evidence type="ECO:0000313" key="3">
    <source>
        <dbReference type="Proteomes" id="UP001387293"/>
    </source>
</evidence>
<keyword evidence="1" id="KW-0812">Transmembrane</keyword>
<dbReference type="CDD" id="cd08168">
    <property type="entry name" value="Cytochrom_C3"/>
    <property type="match status" value="1"/>
</dbReference>
<name>A0ABU8L2W9_9HYPH</name>
<evidence type="ECO:0000313" key="2">
    <source>
        <dbReference type="EMBL" id="MEI9412306.1"/>
    </source>
</evidence>
<dbReference type="PANTHER" id="PTHR39425">
    <property type="entry name" value="LIPOPROTEIN CYTOCHROME C"/>
    <property type="match status" value="1"/>
</dbReference>
<sequence length="224" mass="24711">MQIGEGMPQVFSSNANGIARFILWGFCFFAIFAAIGGTALLRSGFITGVGRPVAQAVPFSHKHHVGDIGLDCRYCHNGVETSASAGLPATEVCMTCHSQIFTNADMLAPVRASLASGRPLQWQRVNSVPDFVYFNHSIHIAKGVACETCHGDVDDMPLMQRAHSLSMEWCLGCHRDPGPNLRPPQDVFLLHWNPPQDIEQVRRSLISILDIHPETMTDCYVCHR</sequence>
<evidence type="ECO:0000256" key="1">
    <source>
        <dbReference type="SAM" id="Phobius"/>
    </source>
</evidence>
<keyword evidence="1" id="KW-0472">Membrane</keyword>
<protein>
    <submittedName>
        <fullName evidence="2">Cytochrome c3 family protein</fullName>
    </submittedName>
</protein>
<dbReference type="Proteomes" id="UP001387293">
    <property type="component" value="Unassembled WGS sequence"/>
</dbReference>
<keyword evidence="1" id="KW-1133">Transmembrane helix</keyword>
<reference evidence="2 3" key="1">
    <citation type="submission" date="2022-12" db="EMBL/GenBank/DDBJ databases">
        <authorList>
            <person name="Muema E."/>
        </authorList>
    </citation>
    <scope>NUCLEOTIDE SEQUENCE [LARGE SCALE GENOMIC DNA]</scope>
    <source>
        <strain evidence="3">1326</strain>
    </source>
</reference>
<keyword evidence="3" id="KW-1185">Reference proteome</keyword>
<dbReference type="SUPFAM" id="SSF48695">
    <property type="entry name" value="Multiheme cytochromes"/>
    <property type="match status" value="1"/>
</dbReference>
<dbReference type="RefSeq" id="WP_337108719.1">
    <property type="nucleotide sequence ID" value="NZ_JAPYKS010000026.1"/>
</dbReference>
<dbReference type="Gene3D" id="3.90.10.10">
    <property type="entry name" value="Cytochrome C3"/>
    <property type="match status" value="2"/>
</dbReference>
<accession>A0ABU8L2W9</accession>
<dbReference type="InterPro" id="IPR036280">
    <property type="entry name" value="Multihaem_cyt_sf"/>
</dbReference>
<organism evidence="2 3">
    <name type="scientific">Mesorhizobium salmacidum</name>
    <dbReference type="NCBI Taxonomy" id="3015171"/>
    <lineage>
        <taxon>Bacteria</taxon>
        <taxon>Pseudomonadati</taxon>
        <taxon>Pseudomonadota</taxon>
        <taxon>Alphaproteobacteria</taxon>
        <taxon>Hyphomicrobiales</taxon>
        <taxon>Phyllobacteriaceae</taxon>
        <taxon>Mesorhizobium</taxon>
    </lineage>
</organism>
<dbReference type="PANTHER" id="PTHR39425:SF1">
    <property type="entry name" value="CYTOCHROME C7-LIKE DOMAIN-CONTAINING PROTEIN"/>
    <property type="match status" value="1"/>
</dbReference>
<feature type="transmembrane region" description="Helical" evidence="1">
    <location>
        <begin position="21"/>
        <end position="41"/>
    </location>
</feature>